<name>F8L2V8_SIMNZ</name>
<dbReference type="KEGG" id="sng:SNE_B24450"/>
<accession>F8L2V8</accession>
<keyword evidence="1" id="KW-0472">Membrane</keyword>
<dbReference type="HOGENOM" id="CLU_1874036_0_0_0"/>
<evidence type="ECO:0000313" key="2">
    <source>
        <dbReference type="EMBL" id="CCB87804.1"/>
    </source>
</evidence>
<reference key="1">
    <citation type="journal article" date="2011" name="Mol. Biol. Evol.">
        <title>Unity in variety -- the pan-genome of the Chlamydiae.</title>
        <authorList>
            <person name="Collingro A."/>
            <person name="Tischler P."/>
            <person name="Weinmaier T."/>
            <person name="Penz T."/>
            <person name="Heinz E."/>
            <person name="Brunham R.C."/>
            <person name="Read T.D."/>
            <person name="Bavoil P.M."/>
            <person name="Sachse K."/>
            <person name="Kahane S."/>
            <person name="Friedman M.G."/>
            <person name="Rattei T."/>
            <person name="Myers G.S.A."/>
            <person name="Horn M."/>
        </authorList>
    </citation>
    <scope>NUCLEOTIDE SEQUENCE</scope>
    <source>
        <strain>Z</strain>
    </source>
</reference>
<evidence type="ECO:0000256" key="1">
    <source>
        <dbReference type="SAM" id="Phobius"/>
    </source>
</evidence>
<organism evidence="2 3">
    <name type="scientific">Simkania negevensis (strain ATCC VR-1471 / DSM 27360 / Z)</name>
    <dbReference type="NCBI Taxonomy" id="331113"/>
    <lineage>
        <taxon>Bacteria</taxon>
        <taxon>Pseudomonadati</taxon>
        <taxon>Chlamydiota</taxon>
        <taxon>Chlamydiia</taxon>
        <taxon>Parachlamydiales</taxon>
        <taxon>Simkaniaceae</taxon>
        <taxon>Simkania</taxon>
    </lineage>
</organism>
<dbReference type="Proteomes" id="UP000000496">
    <property type="component" value="Plasmid pSn"/>
</dbReference>
<protein>
    <submittedName>
        <fullName evidence="2">Uncharacterized protein</fullName>
    </submittedName>
</protein>
<feature type="transmembrane region" description="Helical" evidence="1">
    <location>
        <begin position="105"/>
        <end position="129"/>
    </location>
</feature>
<keyword evidence="3" id="KW-1185">Reference proteome</keyword>
<evidence type="ECO:0000313" key="3">
    <source>
        <dbReference type="Proteomes" id="UP000000496"/>
    </source>
</evidence>
<geneLocation type="plasmid" evidence="2 3">
    <name>pSn</name>
</geneLocation>
<keyword evidence="1" id="KW-0812">Transmembrane</keyword>
<dbReference type="AlphaFoldDB" id="F8L2V8"/>
<keyword evidence="1" id="KW-1133">Transmembrane helix</keyword>
<dbReference type="EMBL" id="FR872581">
    <property type="protein sequence ID" value="CCB87804.1"/>
    <property type="molecule type" value="Genomic_DNA"/>
</dbReference>
<sequence>MATEIQLKQVVHPSYKQGVGESDSSQSSGEVSVPLGIADTKSTITPAPKKDCCDYIVPPEKQPNCWQGLTPCQKTTICCGGVVVAGGGTLGALIGTGTISASGGGLVAIIVIGVCCSIKLAVGTAWCYAKFSSQDK</sequence>
<keyword evidence="2" id="KW-0614">Plasmid</keyword>
<proteinExistence type="predicted"/>
<feature type="transmembrane region" description="Helical" evidence="1">
    <location>
        <begin position="77"/>
        <end position="99"/>
    </location>
</feature>
<dbReference type="RefSeq" id="WP_013935038.1">
    <property type="nucleotide sequence ID" value="NC_015710.1"/>
</dbReference>
<gene>
    <name evidence="2" type="ordered locus">SNE_B24450</name>
</gene>
<reference evidence="2 3" key="2">
    <citation type="journal article" date="2011" name="Mol. Biol. Evol.">
        <title>Unity in variety--the pan-genome of the Chlamydiae.</title>
        <authorList>
            <person name="Collingro A."/>
            <person name="Tischler P."/>
            <person name="Weinmaier T."/>
            <person name="Penz T."/>
            <person name="Heinz E."/>
            <person name="Brunham R.C."/>
            <person name="Read T.D."/>
            <person name="Bavoil P.M."/>
            <person name="Sachse K."/>
            <person name="Kahane S."/>
            <person name="Friedman M.G."/>
            <person name="Rattei T."/>
            <person name="Myers G.S."/>
            <person name="Horn M."/>
        </authorList>
    </citation>
    <scope>NUCLEOTIDE SEQUENCE [LARGE SCALE GENOMIC DNA]</scope>
    <source>
        <strain evidence="3">ATCC VR-1471 / Z</strain>
        <plasmid evidence="2 3">pSn</plasmid>
    </source>
</reference>